<dbReference type="InterPro" id="IPR006121">
    <property type="entry name" value="HMA_dom"/>
</dbReference>
<dbReference type="GO" id="GO:0016887">
    <property type="term" value="F:ATP hydrolysis activity"/>
    <property type="evidence" value="ECO:0007669"/>
    <property type="project" value="InterPro"/>
</dbReference>
<feature type="non-terminal residue" evidence="9">
    <location>
        <position position="659"/>
    </location>
</feature>
<dbReference type="GO" id="GO:0005507">
    <property type="term" value="F:copper ion binding"/>
    <property type="evidence" value="ECO:0007669"/>
    <property type="project" value="TreeGrafter"/>
</dbReference>
<feature type="transmembrane region" description="Helical" evidence="7">
    <location>
        <begin position="423"/>
        <end position="444"/>
    </location>
</feature>
<gene>
    <name evidence="9" type="ORF">METZ01_LOCUS152136</name>
</gene>
<keyword evidence="5 7" id="KW-1133">Transmembrane helix</keyword>
<dbReference type="SUPFAM" id="SSF81660">
    <property type="entry name" value="Metal cation-transporting ATPase, ATP-binding domain N"/>
    <property type="match status" value="1"/>
</dbReference>
<protein>
    <recommendedName>
        <fullName evidence="8">HMA domain-containing protein</fullName>
    </recommendedName>
</protein>
<dbReference type="Pfam" id="PF00122">
    <property type="entry name" value="E1-E2_ATPase"/>
    <property type="match status" value="1"/>
</dbReference>
<feature type="transmembrane region" description="Helical" evidence="7">
    <location>
        <begin position="216"/>
        <end position="238"/>
    </location>
</feature>
<dbReference type="InterPro" id="IPR023214">
    <property type="entry name" value="HAD_sf"/>
</dbReference>
<dbReference type="GO" id="GO:0016020">
    <property type="term" value="C:membrane"/>
    <property type="evidence" value="ECO:0007669"/>
    <property type="project" value="InterPro"/>
</dbReference>
<dbReference type="InterPro" id="IPR059000">
    <property type="entry name" value="ATPase_P-type_domA"/>
</dbReference>
<evidence type="ECO:0000256" key="2">
    <source>
        <dbReference type="ARBA" id="ARBA00022692"/>
    </source>
</evidence>
<keyword evidence="6 7" id="KW-0472">Membrane</keyword>
<comment type="subcellular location">
    <subcellularLocation>
        <location evidence="1">Endomembrane system</location>
        <topology evidence="1">Multi-pass membrane protein</topology>
    </subcellularLocation>
</comment>
<keyword evidence="3" id="KW-0479">Metal-binding</keyword>
<evidence type="ECO:0000256" key="5">
    <source>
        <dbReference type="ARBA" id="ARBA00022989"/>
    </source>
</evidence>
<dbReference type="PROSITE" id="PS50846">
    <property type="entry name" value="HMA_2"/>
    <property type="match status" value="1"/>
</dbReference>
<accession>A0A382ADV6</accession>
<evidence type="ECO:0000313" key="9">
    <source>
        <dbReference type="EMBL" id="SVA99282.1"/>
    </source>
</evidence>
<dbReference type="InterPro" id="IPR023299">
    <property type="entry name" value="ATPase_P-typ_cyto_dom_N"/>
</dbReference>
<evidence type="ECO:0000256" key="3">
    <source>
        <dbReference type="ARBA" id="ARBA00022723"/>
    </source>
</evidence>
<evidence type="ECO:0000256" key="7">
    <source>
        <dbReference type="SAM" id="Phobius"/>
    </source>
</evidence>
<keyword evidence="2 7" id="KW-0812">Transmembrane</keyword>
<evidence type="ECO:0000256" key="4">
    <source>
        <dbReference type="ARBA" id="ARBA00022967"/>
    </source>
</evidence>
<feature type="transmembrane region" description="Helical" evidence="7">
    <location>
        <begin position="244"/>
        <end position="262"/>
    </location>
</feature>
<dbReference type="PANTHER" id="PTHR43520:SF8">
    <property type="entry name" value="P-TYPE CU(+) TRANSPORTER"/>
    <property type="match status" value="1"/>
</dbReference>
<evidence type="ECO:0000256" key="1">
    <source>
        <dbReference type="ARBA" id="ARBA00004127"/>
    </source>
</evidence>
<dbReference type="PANTHER" id="PTHR43520">
    <property type="entry name" value="ATP7, ISOFORM B"/>
    <property type="match status" value="1"/>
</dbReference>
<sequence length="659" mass="71345">MVCELCGLPTPNPPVIESRLEFCCHGCAAVFRSFGEKILLAKQVLSEPQNTSPQVSGSEAFLRIDGLHCTSCEILIQRSAEKIDGILSVSTSYATSTVKVLYDPEIIEKSELPKALSQPGYIARFHNEKKTEVGEEKSILMFVLSVGFAGIVMMLNVAFFYPMDLGLVSEKDLEPVGWLAFYVVPRVMLLFTTLLVFIVGFPILRGAWIGLRTRILNMDNLLAIAILGAYGFSLGQIFTGKLNFYFDVAAVIVAVVTVGRYYEREAKTNATRELANIIETRTPSSLVKRDGILINLEIDEIKPGDHIILQENDLVPVDGSIISGHAAVNESLMTGEPFPVIRECGQKALGGSIVVEGKLEIEVGKKIESQMDNLAHILWSVQSSSSGTLGIADRIAKIFVPIVLSLATLVTGWMLFIGTQPGYALLAGLATLIVSCPCTFGIAVPLTTANAISTALSQGIIFSGADIFEKTPIFDTVAIDKTGILSTGKMSIKKIIGEPEIAEYAAAVERLSSHPIARAIATLDTKRHATDIIIHPGKGAEATVDGREVAVGSKSLFSKFGWEVPDSIKTLIKIEKNNESVISYVGWEGSVVGAIVTSDQCRPEWEKVVDQLRKDKRVVLLTGAENPSGYEIRADECFVGVPPEAKAAVIRQLKYNGPV</sequence>
<dbReference type="Pfam" id="PF00403">
    <property type="entry name" value="HMA"/>
    <property type="match status" value="1"/>
</dbReference>
<dbReference type="SUPFAM" id="SSF81665">
    <property type="entry name" value="Calcium ATPase, transmembrane domain M"/>
    <property type="match status" value="1"/>
</dbReference>
<dbReference type="SUPFAM" id="SSF81653">
    <property type="entry name" value="Calcium ATPase, transduction domain A"/>
    <property type="match status" value="1"/>
</dbReference>
<feature type="domain" description="HMA" evidence="8">
    <location>
        <begin position="58"/>
        <end position="124"/>
    </location>
</feature>
<dbReference type="GO" id="GO:0012505">
    <property type="term" value="C:endomembrane system"/>
    <property type="evidence" value="ECO:0007669"/>
    <property type="project" value="UniProtKB-SubCell"/>
</dbReference>
<dbReference type="AlphaFoldDB" id="A0A382ADV6"/>
<dbReference type="NCBIfam" id="TIGR01494">
    <property type="entry name" value="ATPase_P-type"/>
    <property type="match status" value="1"/>
</dbReference>
<feature type="transmembrane region" description="Helical" evidence="7">
    <location>
        <begin position="398"/>
        <end position="417"/>
    </location>
</feature>
<dbReference type="Gene3D" id="3.40.1110.10">
    <property type="entry name" value="Calcium-transporting ATPase, cytoplasmic domain N"/>
    <property type="match status" value="1"/>
</dbReference>
<dbReference type="GO" id="GO:0005524">
    <property type="term" value="F:ATP binding"/>
    <property type="evidence" value="ECO:0007669"/>
    <property type="project" value="InterPro"/>
</dbReference>
<keyword evidence="4" id="KW-1278">Translocase</keyword>
<dbReference type="CDD" id="cd00371">
    <property type="entry name" value="HMA"/>
    <property type="match status" value="1"/>
</dbReference>
<evidence type="ECO:0000256" key="6">
    <source>
        <dbReference type="ARBA" id="ARBA00023136"/>
    </source>
</evidence>
<evidence type="ECO:0000259" key="8">
    <source>
        <dbReference type="PROSITE" id="PS50846"/>
    </source>
</evidence>
<dbReference type="InterPro" id="IPR008250">
    <property type="entry name" value="ATPase_P-typ_transduc_dom_A_sf"/>
</dbReference>
<proteinExistence type="predicted"/>
<dbReference type="InterPro" id="IPR001757">
    <property type="entry name" value="P_typ_ATPase"/>
</dbReference>
<dbReference type="GO" id="GO:0055070">
    <property type="term" value="P:copper ion homeostasis"/>
    <property type="evidence" value="ECO:0007669"/>
    <property type="project" value="TreeGrafter"/>
</dbReference>
<dbReference type="EMBL" id="UINC01024835">
    <property type="protein sequence ID" value="SVA99282.1"/>
    <property type="molecule type" value="Genomic_DNA"/>
</dbReference>
<dbReference type="InterPro" id="IPR036163">
    <property type="entry name" value="HMA_dom_sf"/>
</dbReference>
<organism evidence="9">
    <name type="scientific">marine metagenome</name>
    <dbReference type="NCBI Taxonomy" id="408172"/>
    <lineage>
        <taxon>unclassified sequences</taxon>
        <taxon>metagenomes</taxon>
        <taxon>ecological metagenomes</taxon>
    </lineage>
</organism>
<name>A0A382ADV6_9ZZZZ</name>
<reference evidence="9" key="1">
    <citation type="submission" date="2018-05" db="EMBL/GenBank/DDBJ databases">
        <authorList>
            <person name="Lanie J.A."/>
            <person name="Ng W.-L."/>
            <person name="Kazmierczak K.M."/>
            <person name="Andrzejewski T.M."/>
            <person name="Davidsen T.M."/>
            <person name="Wayne K.J."/>
            <person name="Tettelin H."/>
            <person name="Glass J.I."/>
            <person name="Rusch D."/>
            <person name="Podicherti R."/>
            <person name="Tsui H.-C.T."/>
            <person name="Winkler M.E."/>
        </authorList>
    </citation>
    <scope>NUCLEOTIDE SEQUENCE</scope>
</reference>
<dbReference type="InterPro" id="IPR023298">
    <property type="entry name" value="ATPase_P-typ_TM_dom_sf"/>
</dbReference>
<feature type="transmembrane region" description="Helical" evidence="7">
    <location>
        <begin position="139"/>
        <end position="161"/>
    </location>
</feature>
<dbReference type="GO" id="GO:0043682">
    <property type="term" value="F:P-type divalent copper transporter activity"/>
    <property type="evidence" value="ECO:0007669"/>
    <property type="project" value="TreeGrafter"/>
</dbReference>
<dbReference type="Gene3D" id="3.40.50.1000">
    <property type="entry name" value="HAD superfamily/HAD-like"/>
    <property type="match status" value="1"/>
</dbReference>
<dbReference type="Gene3D" id="3.30.70.100">
    <property type="match status" value="1"/>
</dbReference>
<feature type="transmembrane region" description="Helical" evidence="7">
    <location>
        <begin position="181"/>
        <end position="204"/>
    </location>
</feature>
<dbReference type="Gene3D" id="2.70.150.10">
    <property type="entry name" value="Calcium-transporting ATPase, cytoplasmic transduction domain A"/>
    <property type="match status" value="1"/>
</dbReference>
<dbReference type="SUPFAM" id="SSF55008">
    <property type="entry name" value="HMA, heavy metal-associated domain"/>
    <property type="match status" value="1"/>
</dbReference>